<accession>A0A137PFR7</accession>
<dbReference type="OrthoDB" id="2159131at2759"/>
<dbReference type="PANTHER" id="PTHR22093:SF0">
    <property type="entry name" value="LEUKOCYTE RECEPTOR CLUSTER MEMBER 1"/>
    <property type="match status" value="1"/>
</dbReference>
<evidence type="ECO:0000313" key="3">
    <source>
        <dbReference type="EMBL" id="KXN73815.1"/>
    </source>
</evidence>
<dbReference type="STRING" id="796925.A0A137PFR7"/>
<reference evidence="3 4" key="1">
    <citation type="journal article" date="2015" name="Genome Biol. Evol.">
        <title>Phylogenomic analyses indicate that early fungi evolved digesting cell walls of algal ancestors of land plants.</title>
        <authorList>
            <person name="Chang Y."/>
            <person name="Wang S."/>
            <person name="Sekimoto S."/>
            <person name="Aerts A.L."/>
            <person name="Choi C."/>
            <person name="Clum A."/>
            <person name="LaButti K.M."/>
            <person name="Lindquist E.A."/>
            <person name="Yee Ngan C."/>
            <person name="Ohm R.A."/>
            <person name="Salamov A.A."/>
            <person name="Grigoriev I.V."/>
            <person name="Spatafora J.W."/>
            <person name="Berbee M.L."/>
        </authorList>
    </citation>
    <scope>NUCLEOTIDE SEQUENCE [LARGE SCALE GENOMIC DNA]</scope>
    <source>
        <strain evidence="3 4">NRRL 28638</strain>
    </source>
</reference>
<evidence type="ECO:0000256" key="1">
    <source>
        <dbReference type="SAM" id="MobiDB-lite"/>
    </source>
</evidence>
<organism evidence="3 4">
    <name type="scientific">Conidiobolus coronatus (strain ATCC 28846 / CBS 209.66 / NRRL 28638)</name>
    <name type="common">Delacroixia coronata</name>
    <dbReference type="NCBI Taxonomy" id="796925"/>
    <lineage>
        <taxon>Eukaryota</taxon>
        <taxon>Fungi</taxon>
        <taxon>Fungi incertae sedis</taxon>
        <taxon>Zoopagomycota</taxon>
        <taxon>Entomophthoromycotina</taxon>
        <taxon>Entomophthoromycetes</taxon>
        <taxon>Entomophthorales</taxon>
        <taxon>Ancylistaceae</taxon>
        <taxon>Conidiobolus</taxon>
    </lineage>
</organism>
<dbReference type="InterPro" id="IPR019339">
    <property type="entry name" value="CIR_N_dom"/>
</dbReference>
<dbReference type="Pfam" id="PF10197">
    <property type="entry name" value="Cir_N"/>
    <property type="match status" value="1"/>
</dbReference>
<feature type="region of interest" description="Disordered" evidence="1">
    <location>
        <begin position="172"/>
        <end position="313"/>
    </location>
</feature>
<feature type="domain" description="CBF1-interacting co-repressor CIR N-terminal" evidence="2">
    <location>
        <begin position="8"/>
        <end position="42"/>
    </location>
</feature>
<evidence type="ECO:0000259" key="2">
    <source>
        <dbReference type="SMART" id="SM01083"/>
    </source>
</evidence>
<feature type="compositionally biased region" description="Basic and acidic residues" evidence="1">
    <location>
        <begin position="199"/>
        <end position="212"/>
    </location>
</feature>
<feature type="compositionally biased region" description="Basic and acidic residues" evidence="1">
    <location>
        <begin position="240"/>
        <end position="269"/>
    </location>
</feature>
<feature type="compositionally biased region" description="Basic and acidic residues" evidence="1">
    <location>
        <begin position="178"/>
        <end position="187"/>
    </location>
</feature>
<name>A0A137PFR7_CONC2</name>
<feature type="compositionally biased region" description="Low complexity" evidence="1">
    <location>
        <begin position="284"/>
        <end position="295"/>
    </location>
</feature>
<dbReference type="OMA" id="LRESEMI"/>
<sequence>MNILPHKSWHVYNKENQAKVAEDEAKHEAELEEKKQAQIDNDRLYRLQLLRNKAHGDSEPLVEYQNDQFAAADVIEKNDVQQSTPQSYEHINLFEEKKDKKIPEVKHVAKIDKQREYAKSDKTNLFNKKNLSQPWYTRSSKELSNYDADKQSKHLPIVSSATLDDPLTMIRKYTNSGQHDDKNEITKTKKKRKHKSSKHDKEHKADKHREPLNYDNEYINEKYRRSSDRDKEHKAKKSHRSSDSDKRHRSEKYSRSSDRGKEHRTERSYRVSSETTDNRNEMLYSSSKSYKSYKSFTGSKDDRPRDTEKYSKY</sequence>
<gene>
    <name evidence="3" type="ORF">CONCODRAFT_77191</name>
</gene>
<feature type="compositionally biased region" description="Basic and acidic residues" evidence="1">
    <location>
        <begin position="219"/>
        <end position="233"/>
    </location>
</feature>
<keyword evidence="4" id="KW-1185">Reference proteome</keyword>
<dbReference type="AlphaFoldDB" id="A0A137PFR7"/>
<dbReference type="SMART" id="SM01083">
    <property type="entry name" value="Cir_N"/>
    <property type="match status" value="1"/>
</dbReference>
<dbReference type="EMBL" id="KQ964431">
    <property type="protein sequence ID" value="KXN73815.1"/>
    <property type="molecule type" value="Genomic_DNA"/>
</dbReference>
<dbReference type="Proteomes" id="UP000070444">
    <property type="component" value="Unassembled WGS sequence"/>
</dbReference>
<protein>
    <recommendedName>
        <fullName evidence="2">CBF1-interacting co-repressor CIR N-terminal domain-containing protein</fullName>
    </recommendedName>
</protein>
<feature type="compositionally biased region" description="Basic residues" evidence="1">
    <location>
        <begin position="188"/>
        <end position="198"/>
    </location>
</feature>
<feature type="compositionally biased region" description="Basic and acidic residues" evidence="1">
    <location>
        <begin position="299"/>
        <end position="313"/>
    </location>
</feature>
<dbReference type="PANTHER" id="PTHR22093">
    <property type="entry name" value="LEUKOCYTE RECEPTOR CLUSTER LRC MEMBER 1"/>
    <property type="match status" value="1"/>
</dbReference>
<proteinExistence type="predicted"/>
<evidence type="ECO:0000313" key="4">
    <source>
        <dbReference type="Proteomes" id="UP000070444"/>
    </source>
</evidence>
<dbReference type="InterPro" id="IPR039875">
    <property type="entry name" value="LENG1-like"/>
</dbReference>